<evidence type="ECO:0000313" key="5">
    <source>
        <dbReference type="Proteomes" id="UP000007875"/>
    </source>
</evidence>
<dbReference type="GeneTree" id="ENSGT00940000153837"/>
<organism evidence="4 5">
    <name type="scientific">Ciona savignyi</name>
    <name type="common">Pacific transparent sea squirt</name>
    <dbReference type="NCBI Taxonomy" id="51511"/>
    <lineage>
        <taxon>Eukaryota</taxon>
        <taxon>Metazoa</taxon>
        <taxon>Chordata</taxon>
        <taxon>Tunicata</taxon>
        <taxon>Ascidiacea</taxon>
        <taxon>Phlebobranchia</taxon>
        <taxon>Cionidae</taxon>
        <taxon>Ciona</taxon>
    </lineage>
</organism>
<dbReference type="Pfam" id="PF02185">
    <property type="entry name" value="HR1"/>
    <property type="match status" value="1"/>
</dbReference>
<dbReference type="Gene3D" id="2.30.42.10">
    <property type="match status" value="1"/>
</dbReference>
<feature type="domain" description="BRO1" evidence="2">
    <location>
        <begin position="89"/>
        <end position="477"/>
    </location>
</feature>
<dbReference type="InterPro" id="IPR047138">
    <property type="entry name" value="RHPN1_2"/>
</dbReference>
<accession>H2ZLK0</accession>
<dbReference type="InterPro" id="IPR011072">
    <property type="entry name" value="HR1_rho-bd"/>
</dbReference>
<dbReference type="STRING" id="51511.ENSCSAVP00000018466"/>
<evidence type="ECO:0000259" key="2">
    <source>
        <dbReference type="PROSITE" id="PS51180"/>
    </source>
</evidence>
<keyword evidence="1" id="KW-0175">Coiled coil</keyword>
<evidence type="ECO:0000259" key="3">
    <source>
        <dbReference type="PROSITE" id="PS51860"/>
    </source>
</evidence>
<keyword evidence="5" id="KW-1185">Reference proteome</keyword>
<dbReference type="PROSITE" id="PS51860">
    <property type="entry name" value="REM_1"/>
    <property type="match status" value="1"/>
</dbReference>
<dbReference type="PANTHER" id="PTHR23031:SF15">
    <property type="entry name" value="LD12055P"/>
    <property type="match status" value="1"/>
</dbReference>
<evidence type="ECO:0008006" key="6">
    <source>
        <dbReference type="Google" id="ProtNLM"/>
    </source>
</evidence>
<dbReference type="PANTHER" id="PTHR23031">
    <property type="entry name" value="RHOPHILIN"/>
    <property type="match status" value="1"/>
</dbReference>
<dbReference type="Gene3D" id="1.25.40.280">
    <property type="entry name" value="alix/aip1 like domains"/>
    <property type="match status" value="1"/>
</dbReference>
<reference evidence="5" key="1">
    <citation type="submission" date="2003-08" db="EMBL/GenBank/DDBJ databases">
        <authorList>
            <person name="Birren B."/>
            <person name="Nusbaum C."/>
            <person name="Abebe A."/>
            <person name="Abouelleil A."/>
            <person name="Adekoya E."/>
            <person name="Ait-zahra M."/>
            <person name="Allen N."/>
            <person name="Allen T."/>
            <person name="An P."/>
            <person name="Anderson M."/>
            <person name="Anderson S."/>
            <person name="Arachchi H."/>
            <person name="Armbruster J."/>
            <person name="Bachantsang P."/>
            <person name="Baldwin J."/>
            <person name="Barry A."/>
            <person name="Bayul T."/>
            <person name="Blitshsteyn B."/>
            <person name="Bloom T."/>
            <person name="Blye J."/>
            <person name="Boguslavskiy L."/>
            <person name="Borowsky M."/>
            <person name="Boukhgalter B."/>
            <person name="Brunache A."/>
            <person name="Butler J."/>
            <person name="Calixte N."/>
            <person name="Calvo S."/>
            <person name="Camarata J."/>
            <person name="Campo K."/>
            <person name="Chang J."/>
            <person name="Cheshatsang Y."/>
            <person name="Citroen M."/>
            <person name="Collymore A."/>
            <person name="Considine T."/>
            <person name="Cook A."/>
            <person name="Cooke P."/>
            <person name="Corum B."/>
            <person name="Cuomo C."/>
            <person name="David R."/>
            <person name="Dawoe T."/>
            <person name="Degray S."/>
            <person name="Dodge S."/>
            <person name="Dooley K."/>
            <person name="Dorje P."/>
            <person name="Dorjee K."/>
            <person name="Dorris L."/>
            <person name="Duffey N."/>
            <person name="Dupes A."/>
            <person name="Elkins T."/>
            <person name="Engels R."/>
            <person name="Erickson J."/>
            <person name="Farina A."/>
            <person name="Faro S."/>
            <person name="Ferreira P."/>
            <person name="Fischer H."/>
            <person name="Fitzgerald M."/>
            <person name="Foley K."/>
            <person name="Gage D."/>
            <person name="Galagan J."/>
            <person name="Gearin G."/>
            <person name="Gnerre S."/>
            <person name="Gnirke A."/>
            <person name="Goyette A."/>
            <person name="Graham J."/>
            <person name="Grandbois E."/>
            <person name="Gyaltsen K."/>
            <person name="Hafez N."/>
            <person name="Hagopian D."/>
            <person name="Hagos B."/>
            <person name="Hall J."/>
            <person name="Hatcher B."/>
            <person name="Heller A."/>
            <person name="Higgins H."/>
            <person name="Honan T."/>
            <person name="Horn A."/>
            <person name="Houde N."/>
            <person name="Hughes L."/>
            <person name="Hulme W."/>
            <person name="Husby E."/>
            <person name="Iliev I."/>
            <person name="Jaffe D."/>
            <person name="Jones C."/>
            <person name="Kamal M."/>
            <person name="Kamat A."/>
            <person name="Kamvysselis M."/>
            <person name="Karlsson E."/>
            <person name="Kells C."/>
            <person name="Kieu A."/>
            <person name="Kisner P."/>
            <person name="Kodira C."/>
            <person name="Kulbokas E."/>
            <person name="Labutti K."/>
            <person name="Lama D."/>
            <person name="Landers T."/>
            <person name="Leger J."/>
            <person name="Levine S."/>
            <person name="Lewis D."/>
            <person name="Lewis T."/>
            <person name="Lindblad-toh K."/>
            <person name="Liu X."/>
            <person name="Lokyitsang T."/>
            <person name="Lokyitsang Y."/>
            <person name="Lucien O."/>
            <person name="Lui A."/>
            <person name="Ma L.J."/>
            <person name="Mabbitt R."/>
            <person name="Macdonald J."/>
            <person name="Maclean C."/>
            <person name="Major J."/>
            <person name="Manning J."/>
            <person name="Marabella R."/>
            <person name="Maru K."/>
            <person name="Matthews C."/>
            <person name="Mauceli E."/>
            <person name="Mccarthy M."/>
            <person name="Mcdonough S."/>
            <person name="Mcghee T."/>
            <person name="Meldrim J."/>
            <person name="Meneus L."/>
            <person name="Mesirov J."/>
            <person name="Mihalev A."/>
            <person name="Mihova T."/>
            <person name="Mikkelsen T."/>
            <person name="Mlenga V."/>
            <person name="Moru K."/>
            <person name="Mozes J."/>
            <person name="Mulrain L."/>
            <person name="Munson G."/>
            <person name="Naylor J."/>
            <person name="Newes C."/>
            <person name="Nguyen C."/>
            <person name="Nguyen N."/>
            <person name="Nguyen T."/>
            <person name="Nicol R."/>
            <person name="Nielsen C."/>
            <person name="Nizzari M."/>
            <person name="Norbu C."/>
            <person name="Norbu N."/>
            <person name="O'donnell P."/>
            <person name="Okoawo O."/>
            <person name="O'leary S."/>
            <person name="Omotosho B."/>
            <person name="O'neill K."/>
            <person name="Osman S."/>
            <person name="Parker S."/>
            <person name="Perrin D."/>
            <person name="Phunkhang P."/>
            <person name="Piqani B."/>
            <person name="Purcell S."/>
            <person name="Rachupka T."/>
            <person name="Ramasamy U."/>
            <person name="Rameau R."/>
            <person name="Ray V."/>
            <person name="Raymond C."/>
            <person name="Retta R."/>
            <person name="Richardson S."/>
            <person name="Rise C."/>
            <person name="Rodriguez J."/>
            <person name="Rogers J."/>
            <person name="Rogov P."/>
            <person name="Rutman M."/>
            <person name="Schupbach R."/>
            <person name="Seaman C."/>
            <person name="Settipalli S."/>
            <person name="Sharpe T."/>
            <person name="Sheridan J."/>
            <person name="Sherpa N."/>
            <person name="Shi J."/>
            <person name="Smirnov S."/>
            <person name="Smith C."/>
            <person name="Sougnez C."/>
            <person name="Spencer B."/>
            <person name="Stalker J."/>
            <person name="Stange-thomann N."/>
            <person name="Stavropoulos S."/>
            <person name="Stetson K."/>
            <person name="Stone C."/>
            <person name="Stone S."/>
            <person name="Stubbs M."/>
            <person name="Talamas J."/>
            <person name="Tchuinga P."/>
            <person name="Tenzing P."/>
            <person name="Tesfaye S."/>
            <person name="Theodore J."/>
            <person name="Thoulutsang Y."/>
            <person name="Topham K."/>
            <person name="Towey S."/>
            <person name="Tsamla T."/>
            <person name="Tsomo N."/>
            <person name="Vallee D."/>
            <person name="Vassiliev H."/>
            <person name="Venkataraman V."/>
            <person name="Vinson J."/>
            <person name="Vo A."/>
            <person name="Wade C."/>
            <person name="Wang S."/>
            <person name="Wangchuk T."/>
            <person name="Wangdi T."/>
            <person name="Whittaker C."/>
            <person name="Wilkinson J."/>
            <person name="Wu Y."/>
            <person name="Wyman D."/>
            <person name="Yadav S."/>
            <person name="Yang S."/>
            <person name="Yang X."/>
            <person name="Yeager S."/>
            <person name="Yee E."/>
            <person name="Young G."/>
            <person name="Zainoun J."/>
            <person name="Zembeck L."/>
            <person name="Zimmer A."/>
            <person name="Zody M."/>
            <person name="Lander E."/>
        </authorList>
    </citation>
    <scope>NUCLEOTIDE SEQUENCE [LARGE SCALE GENOMIC DNA]</scope>
</reference>
<dbReference type="Ensembl" id="ENSCSAVT00000018666.1">
    <property type="protein sequence ID" value="ENSCSAVP00000018466.1"/>
    <property type="gene ID" value="ENSCSAVG00000010845.1"/>
</dbReference>
<sequence>QGCNPIMATQRSKMQSHRTVINQQLNKQMRLRAGAENLFNATENLKVKETVALELSFVNSNLQLLKEELSELNSTVEPYQSTRQTVSIPLVPLGLKDTKELVFAQTFEDYISEHYSEDPESFSEEIADFADLRNSTRTPSRNHDGAVLLLEYYNQLYFIENRFFPPYKPLGVYFHWYDSITGLPAAQRSISLEKASTLFNLGALYSQIGTRADRTRRRGIEIAVDSFQHAAGAFNYLKLNFSNAPTADLSHSILSALMWLMLAQGQECVLEMRVLGGFEIELGKCASVAQEAIKVSDKYNLAFKSMNSDVTKPIVPYTWLNMSEVKTHHYRALAHYYAAIGLLEQHAEPLEITKLMESLYLNRDDDIPGPDDVAKRKEDRRRLGKSHLRQSVYYHERALQTHSLCKLPRTNDVLKEYLQHAHTRSVVKLDEMDSEEDFFDIVEAPDIQGHSQQDTKCISPSFGEVPSVDIFKRLGPLSLFSVHHRLGAHRTITLSNDEHVCSFTLQGESPVSITKLDLKAKQLGLRNEDIILSVNDEDVRWYGHNQVGDVIDKGKGSPLVLKLVADLGVISSTQPVSTTLFNY</sequence>
<dbReference type="GO" id="GO:0007165">
    <property type="term" value="P:signal transduction"/>
    <property type="evidence" value="ECO:0007669"/>
    <property type="project" value="InterPro"/>
</dbReference>
<dbReference type="SUPFAM" id="SSF50156">
    <property type="entry name" value="PDZ domain-like"/>
    <property type="match status" value="1"/>
</dbReference>
<dbReference type="SMART" id="SM01041">
    <property type="entry name" value="BRO1"/>
    <property type="match status" value="1"/>
</dbReference>
<dbReference type="OMA" id="QECVLEM"/>
<dbReference type="InterPro" id="IPR036034">
    <property type="entry name" value="PDZ_sf"/>
</dbReference>
<dbReference type="InParanoid" id="H2ZLK0"/>
<dbReference type="CDD" id="cd09244">
    <property type="entry name" value="BRO1_Rhophilin"/>
    <property type="match status" value="1"/>
</dbReference>
<dbReference type="AlphaFoldDB" id="H2ZLK0"/>
<dbReference type="SMART" id="SM00742">
    <property type="entry name" value="Hr1"/>
    <property type="match status" value="1"/>
</dbReference>
<reference evidence="4" key="3">
    <citation type="submission" date="2025-09" db="UniProtKB">
        <authorList>
            <consortium name="Ensembl"/>
        </authorList>
    </citation>
    <scope>IDENTIFICATION</scope>
</reference>
<dbReference type="Proteomes" id="UP000007875">
    <property type="component" value="Unassembled WGS sequence"/>
</dbReference>
<dbReference type="InterPro" id="IPR036274">
    <property type="entry name" value="HR1_rpt_sf"/>
</dbReference>
<feature type="domain" description="REM-1" evidence="3">
    <location>
        <begin position="4"/>
        <end position="78"/>
    </location>
</feature>
<evidence type="ECO:0000256" key="1">
    <source>
        <dbReference type="PROSITE-ProRule" id="PRU01207"/>
    </source>
</evidence>
<dbReference type="PROSITE" id="PS51180">
    <property type="entry name" value="BRO1"/>
    <property type="match status" value="1"/>
</dbReference>
<protein>
    <recommendedName>
        <fullName evidence="6">BRO1 domain-containing protein</fullName>
    </recommendedName>
</protein>
<dbReference type="Gene3D" id="1.10.287.160">
    <property type="entry name" value="HR1 repeat"/>
    <property type="match status" value="1"/>
</dbReference>
<dbReference type="InterPro" id="IPR004328">
    <property type="entry name" value="BRO1_dom"/>
</dbReference>
<dbReference type="InterPro" id="IPR038499">
    <property type="entry name" value="BRO1_sf"/>
</dbReference>
<dbReference type="SUPFAM" id="SSF46585">
    <property type="entry name" value="HR1 repeat"/>
    <property type="match status" value="1"/>
</dbReference>
<proteinExistence type="predicted"/>
<dbReference type="eggNOG" id="KOG2220">
    <property type="taxonomic scope" value="Eukaryota"/>
</dbReference>
<name>H2ZLK0_CIOSA</name>
<dbReference type="Pfam" id="PF03097">
    <property type="entry name" value="BRO1"/>
    <property type="match status" value="1"/>
</dbReference>
<dbReference type="GO" id="GO:0051497">
    <property type="term" value="P:negative regulation of stress fiber assembly"/>
    <property type="evidence" value="ECO:0007669"/>
    <property type="project" value="TreeGrafter"/>
</dbReference>
<reference evidence="4" key="2">
    <citation type="submission" date="2025-08" db="UniProtKB">
        <authorList>
            <consortium name="Ensembl"/>
        </authorList>
    </citation>
    <scope>IDENTIFICATION</scope>
</reference>
<dbReference type="CDD" id="cd11633">
    <property type="entry name" value="HR1_Rhophilin-1"/>
    <property type="match status" value="1"/>
</dbReference>
<evidence type="ECO:0000313" key="4">
    <source>
        <dbReference type="Ensembl" id="ENSCSAVP00000018466.1"/>
    </source>
</evidence>